<dbReference type="EMBL" id="JBHTIC010000002">
    <property type="protein sequence ID" value="MFD0760812.1"/>
    <property type="molecule type" value="Genomic_DNA"/>
</dbReference>
<dbReference type="InterPro" id="IPR023696">
    <property type="entry name" value="Ureohydrolase_dom_sf"/>
</dbReference>
<evidence type="ECO:0000313" key="4">
    <source>
        <dbReference type="EMBL" id="MFD0760812.1"/>
    </source>
</evidence>
<proteinExistence type="inferred from homology"/>
<dbReference type="EC" id="3.5.3.8" evidence="4"/>
<keyword evidence="2 4" id="KW-0378">Hydrolase</keyword>
<evidence type="ECO:0000256" key="3">
    <source>
        <dbReference type="PROSITE-ProRule" id="PRU00742"/>
    </source>
</evidence>
<gene>
    <name evidence="4" type="ORF">ACFQZW_01825</name>
</gene>
<protein>
    <submittedName>
        <fullName evidence="4">Formimidoylglutamase</fullName>
        <ecNumber evidence="4">3.5.3.8</ecNumber>
    </submittedName>
</protein>
<evidence type="ECO:0000313" key="5">
    <source>
        <dbReference type="Proteomes" id="UP001597032"/>
    </source>
</evidence>
<evidence type="ECO:0000256" key="2">
    <source>
        <dbReference type="ARBA" id="ARBA00022801"/>
    </source>
</evidence>
<dbReference type="Gene3D" id="3.40.800.10">
    <property type="entry name" value="Ureohydrolase domain"/>
    <property type="match status" value="1"/>
</dbReference>
<dbReference type="Proteomes" id="UP001597032">
    <property type="component" value="Unassembled WGS sequence"/>
</dbReference>
<dbReference type="RefSeq" id="WP_372800774.1">
    <property type="nucleotide sequence ID" value="NZ_JBHTIC010000002.1"/>
</dbReference>
<reference evidence="5" key="1">
    <citation type="journal article" date="2019" name="Int. J. Syst. Evol. Microbiol.">
        <title>The Global Catalogue of Microorganisms (GCM) 10K type strain sequencing project: providing services to taxonomists for standard genome sequencing and annotation.</title>
        <authorList>
            <consortium name="The Broad Institute Genomics Platform"/>
            <consortium name="The Broad Institute Genome Sequencing Center for Infectious Disease"/>
            <person name="Wu L."/>
            <person name="Ma J."/>
        </authorList>
    </citation>
    <scope>NUCLEOTIDE SEQUENCE [LARGE SCALE GENOMIC DNA]</scope>
    <source>
        <strain evidence="5">CCUG 60022</strain>
    </source>
</reference>
<sequence>MNFDFLKPLDDSLLVHAKLQANSSLGQCIEVYTAKGNFPDLSNKKMALVGVEEGRAAVGNYDTGLKLEEIRKELYKLYPGNWPVNIADLGNISKGNTIEDTYFALNEIITYLLKNKIIPIIIGGGQDLTYANYRAYDKLEQTVNIVTVDSKFDLGLIEEDLNSQTFLSKIVMNQPNNLFNYCNIGYQTYFNSQEEIDLLDNLFFETYRLGEVVNSIQIVEPAMRDADIVSIDLSAVRNSDASGNNNASPNGFTGAEICAIARYAGISDKVSSFGIYEFNSKLDVKNQTAQLIAQMIWYFIEGVNYRANDYPFGLKDNYQKYIVPIENEVLNFHKSNKSGRWWMEISLNDNNKFKRHSLIPCTYQDYVCASNQEIPDRWYKTLKKMVQ</sequence>
<dbReference type="SUPFAM" id="SSF52768">
    <property type="entry name" value="Arginase/deacetylase"/>
    <property type="match status" value="1"/>
</dbReference>
<dbReference type="GO" id="GO:0050415">
    <property type="term" value="F:formimidoylglutamase activity"/>
    <property type="evidence" value="ECO:0007669"/>
    <property type="project" value="UniProtKB-EC"/>
</dbReference>
<name>A0ABW2Z566_9FLAO</name>
<dbReference type="PANTHER" id="PTHR11358:SF26">
    <property type="entry name" value="GUANIDINO ACID HYDROLASE, MITOCHONDRIAL"/>
    <property type="match status" value="1"/>
</dbReference>
<dbReference type="CDD" id="cd09988">
    <property type="entry name" value="Formimidoylglutamase"/>
    <property type="match status" value="1"/>
</dbReference>
<keyword evidence="5" id="KW-1185">Reference proteome</keyword>
<comment type="caution">
    <text evidence="4">The sequence shown here is derived from an EMBL/GenBank/DDBJ whole genome shotgun (WGS) entry which is preliminary data.</text>
</comment>
<organism evidence="4 5">
    <name type="scientific">Lutibacter aestuarii</name>
    <dbReference type="NCBI Taxonomy" id="861111"/>
    <lineage>
        <taxon>Bacteria</taxon>
        <taxon>Pseudomonadati</taxon>
        <taxon>Bacteroidota</taxon>
        <taxon>Flavobacteriia</taxon>
        <taxon>Flavobacteriales</taxon>
        <taxon>Flavobacteriaceae</taxon>
        <taxon>Lutibacter</taxon>
    </lineage>
</organism>
<keyword evidence="1" id="KW-0479">Metal-binding</keyword>
<comment type="similarity">
    <text evidence="3">Belongs to the arginase family.</text>
</comment>
<evidence type="ECO:0000256" key="1">
    <source>
        <dbReference type="ARBA" id="ARBA00022723"/>
    </source>
</evidence>
<dbReference type="InterPro" id="IPR006035">
    <property type="entry name" value="Ureohydrolase"/>
</dbReference>
<dbReference type="Pfam" id="PF00491">
    <property type="entry name" value="Arginase"/>
    <property type="match status" value="1"/>
</dbReference>
<dbReference type="PROSITE" id="PS51409">
    <property type="entry name" value="ARGINASE_2"/>
    <property type="match status" value="1"/>
</dbReference>
<dbReference type="PANTHER" id="PTHR11358">
    <property type="entry name" value="ARGINASE/AGMATINASE"/>
    <property type="match status" value="1"/>
</dbReference>
<accession>A0ABW2Z566</accession>